<dbReference type="Proteomes" id="UP000178428">
    <property type="component" value="Unassembled WGS sequence"/>
</dbReference>
<dbReference type="Pfam" id="PF01933">
    <property type="entry name" value="CofD"/>
    <property type="match status" value="1"/>
</dbReference>
<dbReference type="PANTHER" id="PTHR30135">
    <property type="entry name" value="UNCHARACTERIZED PROTEIN YVCK-RELATED"/>
    <property type="match status" value="1"/>
</dbReference>
<accession>A0A1G2EWU1</accession>
<dbReference type="PANTHER" id="PTHR30135:SF3">
    <property type="entry name" value="GLUCONEOGENESIS FACTOR-RELATED"/>
    <property type="match status" value="1"/>
</dbReference>
<dbReference type="STRING" id="1801725.A3J00_00775"/>
<evidence type="ECO:0000313" key="3">
    <source>
        <dbReference type="EMBL" id="OGZ30187.1"/>
    </source>
</evidence>
<gene>
    <name evidence="3" type="ORF">A3J00_00775</name>
</gene>
<dbReference type="InterPro" id="IPR010119">
    <property type="entry name" value="Gluconeogen_factor"/>
</dbReference>
<evidence type="ECO:0000256" key="2">
    <source>
        <dbReference type="HAMAP-Rule" id="MF_00973"/>
    </source>
</evidence>
<sequence length="319" mass="35063">MSKEKRIVVVGGGTGTYTVLSALKDHPVFLSAIVSMSDDGGSTGVLREEFGILPTGDARRALVALSRHPDELLAKLFTYRFREGGLDGHNFGNLIITALERICGNFEKALQEASRLLAVEKGEVIPVTLSNVRLLAELEDGSVIKGESNIDIPRHDGELAVNRVWLEPEAKANPRALKAIHNADLIVIGPGDLYTSIVPNFLARGISEAMAKSKAKKVFICNLMTKYGETHGFVGGDFLKVLERYLGEDVLDAVIMNDQKPSESILKRYRKEKAFFVDPFFTIETGAKKIKVIKSDLARKGELIRHDHEKLASIILKLA</sequence>
<dbReference type="InterPro" id="IPR038136">
    <property type="entry name" value="CofD-like_dom_sf"/>
</dbReference>
<reference evidence="3 4" key="1">
    <citation type="journal article" date="2016" name="Nat. Commun.">
        <title>Thousands of microbial genomes shed light on interconnected biogeochemical processes in an aquifer system.</title>
        <authorList>
            <person name="Anantharaman K."/>
            <person name="Brown C.T."/>
            <person name="Hug L.A."/>
            <person name="Sharon I."/>
            <person name="Castelle C.J."/>
            <person name="Probst A.J."/>
            <person name="Thomas B.C."/>
            <person name="Singh A."/>
            <person name="Wilkins M.J."/>
            <person name="Karaoz U."/>
            <person name="Brodie E.L."/>
            <person name="Williams K.H."/>
            <person name="Hubbard S.S."/>
            <person name="Banfield J.F."/>
        </authorList>
    </citation>
    <scope>NUCLEOTIDE SEQUENCE [LARGE SCALE GENOMIC DNA]</scope>
</reference>
<dbReference type="CDD" id="cd07187">
    <property type="entry name" value="YvcK_like"/>
    <property type="match status" value="1"/>
</dbReference>
<evidence type="ECO:0000256" key="1">
    <source>
        <dbReference type="ARBA" id="ARBA00022490"/>
    </source>
</evidence>
<dbReference type="HAMAP" id="MF_00973">
    <property type="entry name" value="Gluconeogen_factor"/>
    <property type="match status" value="1"/>
</dbReference>
<dbReference type="GO" id="GO:0008360">
    <property type="term" value="P:regulation of cell shape"/>
    <property type="evidence" value="ECO:0007669"/>
    <property type="project" value="UniProtKB-UniRule"/>
</dbReference>
<dbReference type="EMBL" id="MHMR01000026">
    <property type="protein sequence ID" value="OGZ30187.1"/>
    <property type="molecule type" value="Genomic_DNA"/>
</dbReference>
<keyword evidence="1 2" id="KW-0963">Cytoplasm</keyword>
<dbReference type="InterPro" id="IPR002882">
    <property type="entry name" value="CofD"/>
</dbReference>
<proteinExistence type="inferred from homology"/>
<dbReference type="NCBIfam" id="TIGR01826">
    <property type="entry name" value="CofD_related"/>
    <property type="match status" value="1"/>
</dbReference>
<comment type="subcellular location">
    <subcellularLocation>
        <location evidence="2">Cytoplasm</location>
    </subcellularLocation>
</comment>
<name>A0A1G2EWU1_9BACT</name>
<comment type="function">
    <text evidence="2">Required for morphogenesis under gluconeogenic growth conditions.</text>
</comment>
<comment type="similarity">
    <text evidence="2">Belongs to the gluconeogenesis factor family.</text>
</comment>
<protein>
    <recommendedName>
        <fullName evidence="2">Putative gluconeogenesis factor</fullName>
    </recommendedName>
</protein>
<dbReference type="GO" id="GO:0043743">
    <property type="term" value="F:LPPG:FO 2-phospho-L-lactate transferase activity"/>
    <property type="evidence" value="ECO:0007669"/>
    <property type="project" value="InterPro"/>
</dbReference>
<dbReference type="AlphaFoldDB" id="A0A1G2EWU1"/>
<organism evidence="3 4">
    <name type="scientific">Candidatus Niyogibacteria bacterium RIFCSPLOWO2_02_FULL_45_13</name>
    <dbReference type="NCBI Taxonomy" id="1801725"/>
    <lineage>
        <taxon>Bacteria</taxon>
        <taxon>Candidatus Niyogiibacteriota</taxon>
    </lineage>
</organism>
<comment type="caution">
    <text evidence="3">The sequence shown here is derived from an EMBL/GenBank/DDBJ whole genome shotgun (WGS) entry which is preliminary data.</text>
</comment>
<dbReference type="Gene3D" id="3.40.50.10680">
    <property type="entry name" value="CofD-like domains"/>
    <property type="match status" value="1"/>
</dbReference>
<evidence type="ECO:0000313" key="4">
    <source>
        <dbReference type="Proteomes" id="UP000178428"/>
    </source>
</evidence>
<dbReference type="SUPFAM" id="SSF142338">
    <property type="entry name" value="CofD-like"/>
    <property type="match status" value="1"/>
</dbReference>
<dbReference type="GO" id="GO:0005737">
    <property type="term" value="C:cytoplasm"/>
    <property type="evidence" value="ECO:0007669"/>
    <property type="project" value="UniProtKB-SubCell"/>
</dbReference>